<dbReference type="HOGENOM" id="CLU_002997_0_0_10"/>
<keyword evidence="2" id="KW-0812">Transmembrane</keyword>
<organism evidence="7 8">
    <name type="scientific">Solitalea canadensis (strain ATCC 29591 / DSM 3403 / JCM 21819 / LMG 8368 / NBRC 15130 / NCIMB 12057 / USAM 9D)</name>
    <name type="common">Flexibacter canadensis</name>
    <dbReference type="NCBI Taxonomy" id="929556"/>
    <lineage>
        <taxon>Bacteria</taxon>
        <taxon>Pseudomonadati</taxon>
        <taxon>Bacteroidota</taxon>
        <taxon>Sphingobacteriia</taxon>
        <taxon>Sphingobacteriales</taxon>
        <taxon>Sphingobacteriaceae</taxon>
        <taxon>Solitalea</taxon>
    </lineage>
</organism>
<evidence type="ECO:0000256" key="5">
    <source>
        <dbReference type="SAM" id="MobiDB-lite"/>
    </source>
</evidence>
<dbReference type="InterPro" id="IPR008023">
    <property type="entry name" value="DUF748"/>
</dbReference>
<evidence type="ECO:0000256" key="4">
    <source>
        <dbReference type="ARBA" id="ARBA00023136"/>
    </source>
</evidence>
<keyword evidence="4" id="KW-0472">Membrane</keyword>
<dbReference type="GO" id="GO:0005886">
    <property type="term" value="C:plasma membrane"/>
    <property type="evidence" value="ECO:0007669"/>
    <property type="project" value="InterPro"/>
</dbReference>
<dbReference type="InterPro" id="IPR007452">
    <property type="entry name" value="TamB_C"/>
</dbReference>
<dbReference type="PANTHER" id="PTHR36985:SF1">
    <property type="entry name" value="TRANSLOCATION AND ASSEMBLY MODULE SUBUNIT TAMB"/>
    <property type="match status" value="1"/>
</dbReference>
<feature type="region of interest" description="Disordered" evidence="5">
    <location>
        <begin position="1660"/>
        <end position="1697"/>
    </location>
</feature>
<dbReference type="GO" id="GO:0009306">
    <property type="term" value="P:protein secretion"/>
    <property type="evidence" value="ECO:0007669"/>
    <property type="project" value="InterPro"/>
</dbReference>
<dbReference type="RefSeq" id="WP_014679409.1">
    <property type="nucleotide sequence ID" value="NC_017770.1"/>
</dbReference>
<dbReference type="KEGG" id="scn:Solca_1076"/>
<feature type="compositionally biased region" description="Basic residues" evidence="5">
    <location>
        <begin position="1662"/>
        <end position="1673"/>
    </location>
</feature>
<dbReference type="Proteomes" id="UP000007590">
    <property type="component" value="Chromosome"/>
</dbReference>
<evidence type="ECO:0000256" key="3">
    <source>
        <dbReference type="ARBA" id="ARBA00022989"/>
    </source>
</evidence>
<name>H8KQ14_SOLCM</name>
<feature type="compositionally biased region" description="Basic and acidic residues" evidence="5">
    <location>
        <begin position="1674"/>
        <end position="1687"/>
    </location>
</feature>
<evidence type="ECO:0000256" key="1">
    <source>
        <dbReference type="ARBA" id="ARBA00004167"/>
    </source>
</evidence>
<feature type="domain" description="Translocation and assembly module TamB C-terminal" evidence="6">
    <location>
        <begin position="1082"/>
        <end position="1157"/>
    </location>
</feature>
<gene>
    <name evidence="7" type="ordered locus">Solca_1076</name>
</gene>
<reference evidence="7" key="1">
    <citation type="submission" date="2012-02" db="EMBL/GenBank/DDBJ databases">
        <title>The complete genome of Solitalea canadensis DSM 3403.</title>
        <authorList>
            <consortium name="US DOE Joint Genome Institute (JGI-PGF)"/>
            <person name="Lucas S."/>
            <person name="Copeland A."/>
            <person name="Lapidus A."/>
            <person name="Glavina del Rio T."/>
            <person name="Dalin E."/>
            <person name="Tice H."/>
            <person name="Bruce D."/>
            <person name="Goodwin L."/>
            <person name="Pitluck S."/>
            <person name="Peters L."/>
            <person name="Ovchinnikova G."/>
            <person name="Lu M."/>
            <person name="Kyrpides N."/>
            <person name="Mavromatis K."/>
            <person name="Ivanova N."/>
            <person name="Brettin T."/>
            <person name="Detter J.C."/>
            <person name="Han C."/>
            <person name="Larimer F."/>
            <person name="Land M."/>
            <person name="Hauser L."/>
            <person name="Markowitz V."/>
            <person name="Cheng J.-F."/>
            <person name="Hugenholtz P."/>
            <person name="Woyke T."/>
            <person name="Wu D."/>
            <person name="Spring S."/>
            <person name="Schroeder M."/>
            <person name="Kopitz M."/>
            <person name="Brambilla E."/>
            <person name="Klenk H.-P."/>
            <person name="Eisen J.A."/>
        </authorList>
    </citation>
    <scope>NUCLEOTIDE SEQUENCE</scope>
    <source>
        <strain evidence="7">DSM 3403</strain>
    </source>
</reference>
<dbReference type="PANTHER" id="PTHR36985">
    <property type="entry name" value="TRANSLOCATION AND ASSEMBLY MODULE SUBUNIT TAMB"/>
    <property type="match status" value="1"/>
</dbReference>
<feature type="compositionally biased region" description="Polar residues" evidence="5">
    <location>
        <begin position="1688"/>
        <end position="1697"/>
    </location>
</feature>
<evidence type="ECO:0000313" key="7">
    <source>
        <dbReference type="EMBL" id="AFD06182.1"/>
    </source>
</evidence>
<accession>H8KQ14</accession>
<keyword evidence="3" id="KW-1133">Transmembrane helix</keyword>
<dbReference type="Pfam" id="PF04357">
    <property type="entry name" value="TamB"/>
    <property type="match status" value="2"/>
</dbReference>
<keyword evidence="8" id="KW-1185">Reference proteome</keyword>
<evidence type="ECO:0000259" key="6">
    <source>
        <dbReference type="Pfam" id="PF04357"/>
    </source>
</evidence>
<feature type="domain" description="Translocation and assembly module TamB C-terminal" evidence="6">
    <location>
        <begin position="1183"/>
        <end position="1634"/>
    </location>
</feature>
<protein>
    <recommendedName>
        <fullName evidence="6">Translocation and assembly module TamB C-terminal domain-containing protein</fullName>
    </recommendedName>
</protein>
<dbReference type="Pfam" id="PF05359">
    <property type="entry name" value="DUF748"/>
    <property type="match status" value="1"/>
</dbReference>
<sequence length="1697" mass="188168">MLRFLLKTLLWVCALVAFLLLLVCLVLYVPAVQGFVKDKAVAFLKKKTNTEIRIESIHLKFPKSIELKGFYVEDLKKDTLLYAGKLKVNIGMLQLLNNKIDVQHASLENLTAHVYRKLPDTAFNFAFITKAFSSADTAKKETDTSESTPLTFSLGKIELKNIYLTYDDDVTGNDALLYLGKLETTIKDFYLENPTYRIGKIQLENVSGHLFQRKGLEATKATENVKEDNTPMPETGLEKIALSNINLLYKDDVSGLASALKVGDLTADFKEIDLQKQVVSIRDIALNNASAIVSLDKVDSTETKKPDKPETSTATNWQVGINKLSVKNTALKYDNNPVKPVTQGMDFNHLQVTGLLIDVDDIQYSSNAISAAINNISFNEKSGIRLQRLSANAMYDNQHAALHNFKLVTNYTQIDNSLEVSYPSIEAVSKDIGLLGVNADIRNLKLGIRDVLYFQPQLAANPDFKKIIDQVIVIKGSVKGKVSDLTVRDFLLNAGTQTQLSLNANIKGMPKATKGVFDIDLKQFTTSKSDIDRLVPAHYISSSVRIPDKLSLSGDFKGSMENFKTHLQLLTTSGNAKLNALMLNGKAEGAERYTAHVVLDHLNVGQLLKNEETLGSISLEASLVGIGTTVNTADTQLKGIIKSAGLKGYDYRNLDLEASFRNKELQAQAQIADPNVSFNFRGLVSLQQKYPAIKLSGIIDSINLTALNLSDKNIKFRGEINADLPSADVDYLNGRVDLFNFLVLKEKQSFPIDSIQLVAKSTADSNRIDLQSPIITATLKGKYQLSKLGDAIDQIVSKYINQSSTVEAQKGKTEPQIAELNAVLVYPKFLKELLPSLSRFQTGYIKANLNSQQGQLSVNANFPMITYSNIAIDSLKLNIKTDSAKLSYNLSLEQLTHPEITIHATQISGDAKNNMATINLSVKDDKDKEKYFMEVQLKALKSKYEFVLGKKLLLNYENWQVSEDNKINYAPTSLIVNKLKIAQNEESLTIDSQEGTAGTPLTVTFNQFNLETLSKIAEQDSAAVSGVLNGNALIENVMSSPVFVADLKVETFRFKSSKVGDITIKVNNKQANAYVANVSITGEGNDVQLDGTYFTQPQSSFDLNLAINKLNMSSVESFTFGQLRNATGTINGNLLVKGTVDQPDVNGSVTFNRTGFILSYLNSYFTLRNERIQFDDQGIKFDQFTISDSARNDAVIDGYVYTRTFRDYKFGLHVTTDNFRALNTKQNNNDLYYGPVYIDSDIKITGTIDQPKVDVNAKLREKSILTVVLPTGTPSVVDREGVIEFVDMDLIRKGIYLTYEDPDTTVARTTFKGFELSANIEVDKDAELVLIIDQQSGDNLRVKGTALMNATMDLSGKLSLTGTYQISEGAYNLSISGIVRRKFDIKEGSSITWTGEPTSANVDITAVYKTETSAMELFESQVASGTAEDKNKYKQKLPFEVELYIKNELMHPEISFALDIPEEERTRYAISTNVYNRIKQINLDESELNKQVLGLLVMNRFIASNPFSSLEGGGSGVEGIARQSASKLLSQQLNNLAGDLIKGVDLTFDLQSEEDYSSGQLENRTDLNVGVSKQLFGGRTTVYVGSNFELEGEEVSNRKTTNIAGDVSIEYLISRDGRYKLRAYRKDEYESIIEGQVIETGLSFILTMDYDKFKELFQKSKDKSKKKGKRSGRKRNEATEIKSDTLKSRQSNSGGNN</sequence>
<proteinExistence type="predicted"/>
<dbReference type="EMBL" id="CP003349">
    <property type="protein sequence ID" value="AFD06182.1"/>
    <property type="molecule type" value="Genomic_DNA"/>
</dbReference>
<dbReference type="eggNOG" id="COG2911">
    <property type="taxonomic scope" value="Bacteria"/>
</dbReference>
<evidence type="ECO:0000256" key="2">
    <source>
        <dbReference type="ARBA" id="ARBA00022692"/>
    </source>
</evidence>
<comment type="subcellular location">
    <subcellularLocation>
        <location evidence="1">Membrane</location>
        <topology evidence="1">Single-pass membrane protein</topology>
    </subcellularLocation>
</comment>
<evidence type="ECO:0000313" key="8">
    <source>
        <dbReference type="Proteomes" id="UP000007590"/>
    </source>
</evidence>
<dbReference type="STRING" id="929556.Solca_1076"/>